<organism evidence="1 2">
    <name type="scientific">Pectobacterium phage Wc4</name>
    <dbReference type="NCBI Taxonomy" id="2652428"/>
    <lineage>
        <taxon>Viruses</taxon>
        <taxon>Duplodnaviria</taxon>
        <taxon>Heunggongvirae</taxon>
        <taxon>Uroviricota</taxon>
        <taxon>Caudoviricetes</taxon>
        <taxon>Andersonviridae</taxon>
        <taxon>Andersonviridae incertae sedis</taxon>
        <taxon>Arnovirus</taxon>
        <taxon>Arnovirus Wc4</taxon>
    </lineage>
</organism>
<dbReference type="Proteomes" id="UP000326781">
    <property type="component" value="Segment"/>
</dbReference>
<accession>A0A5P8D4C1</accession>
<name>A0A5P8D4C1_9CAUD</name>
<dbReference type="EMBL" id="MN270891">
    <property type="protein sequence ID" value="QFP93834.1"/>
    <property type="molecule type" value="Genomic_DNA"/>
</dbReference>
<keyword evidence="2" id="KW-1185">Reference proteome</keyword>
<evidence type="ECO:0000313" key="1">
    <source>
        <dbReference type="EMBL" id="QFP93834.1"/>
    </source>
</evidence>
<protein>
    <submittedName>
        <fullName evidence="1">Uncharacterized protein</fullName>
    </submittedName>
</protein>
<reference evidence="1 2" key="1">
    <citation type="submission" date="2019-08" db="EMBL/GenBank/DDBJ databases">
        <title>Six bacteriophages against potato bacterial diseases.</title>
        <authorList>
            <person name="Zhang X."/>
            <person name="Kering K."/>
        </authorList>
    </citation>
    <scope>NUCLEOTIDE SEQUENCE [LARGE SCALE GENOMIC DNA]</scope>
</reference>
<evidence type="ECO:0000313" key="2">
    <source>
        <dbReference type="Proteomes" id="UP000326781"/>
    </source>
</evidence>
<proteinExistence type="predicted"/>
<sequence length="97" mass="11081">MKVLGSKQNRTVTIDGAVFEYFTEDSALDMFASEIQEKVRQFALAIKEQHGYHVVLRKQTAPDGSVVLYADIREARQSYVFIIDGLEVSYQICKEVF</sequence>